<dbReference type="Pfam" id="PF04055">
    <property type="entry name" value="Radical_SAM"/>
    <property type="match status" value="1"/>
</dbReference>
<evidence type="ECO:0000313" key="8">
    <source>
        <dbReference type="EMBL" id="EFL50873.1"/>
    </source>
</evidence>
<comment type="caution">
    <text evidence="8">The sequence shown here is derived from an EMBL/GenBank/DDBJ whole genome shotgun (WGS) entry which is preliminary data.</text>
</comment>
<dbReference type="OrthoDB" id="5414041at2"/>
<organism evidence="8 9">
    <name type="scientific">Solidesulfovibrio fructosivorans JJ]</name>
    <dbReference type="NCBI Taxonomy" id="596151"/>
    <lineage>
        <taxon>Bacteria</taxon>
        <taxon>Pseudomonadati</taxon>
        <taxon>Thermodesulfobacteriota</taxon>
        <taxon>Desulfovibrionia</taxon>
        <taxon>Desulfovibrionales</taxon>
        <taxon>Desulfovibrionaceae</taxon>
        <taxon>Solidesulfovibrio</taxon>
    </lineage>
</organism>
<dbReference type="STRING" id="596151.DesfrDRAFT_2449"/>
<dbReference type="InterPro" id="IPR034391">
    <property type="entry name" value="AdoMet-like_SPASM_containing"/>
</dbReference>
<protein>
    <submittedName>
        <fullName evidence="8">Radical SAM domain protein</fullName>
    </submittedName>
</protein>
<dbReference type="RefSeq" id="WP_005994247.1">
    <property type="nucleotide sequence ID" value="NZ_AECZ01000015.1"/>
</dbReference>
<evidence type="ECO:0000256" key="3">
    <source>
        <dbReference type="ARBA" id="ARBA00022691"/>
    </source>
</evidence>
<dbReference type="GO" id="GO:0051536">
    <property type="term" value="F:iron-sulfur cluster binding"/>
    <property type="evidence" value="ECO:0007669"/>
    <property type="project" value="UniProtKB-KW"/>
</dbReference>
<keyword evidence="5" id="KW-0408">Iron</keyword>
<evidence type="ECO:0000256" key="6">
    <source>
        <dbReference type="ARBA" id="ARBA00023014"/>
    </source>
</evidence>
<dbReference type="InterPro" id="IPR058240">
    <property type="entry name" value="rSAM_sf"/>
</dbReference>
<dbReference type="PANTHER" id="PTHR11228">
    <property type="entry name" value="RADICAL SAM DOMAIN PROTEIN"/>
    <property type="match status" value="1"/>
</dbReference>
<evidence type="ECO:0000256" key="5">
    <source>
        <dbReference type="ARBA" id="ARBA00023004"/>
    </source>
</evidence>
<evidence type="ECO:0000259" key="7">
    <source>
        <dbReference type="PROSITE" id="PS51918"/>
    </source>
</evidence>
<dbReference type="InterPro" id="IPR013785">
    <property type="entry name" value="Aldolase_TIM"/>
</dbReference>
<keyword evidence="4" id="KW-0479">Metal-binding</keyword>
<keyword evidence="2" id="KW-0004">4Fe-4S</keyword>
<feature type="domain" description="Radical SAM core" evidence="7">
    <location>
        <begin position="7"/>
        <end position="232"/>
    </location>
</feature>
<evidence type="ECO:0000256" key="1">
    <source>
        <dbReference type="ARBA" id="ARBA00001966"/>
    </source>
</evidence>
<accession>E1JXV0</accession>
<dbReference type="SFLD" id="SFLDS00029">
    <property type="entry name" value="Radical_SAM"/>
    <property type="match status" value="1"/>
</dbReference>
<evidence type="ECO:0000256" key="4">
    <source>
        <dbReference type="ARBA" id="ARBA00022723"/>
    </source>
</evidence>
<dbReference type="InterPro" id="IPR007197">
    <property type="entry name" value="rSAM"/>
</dbReference>
<dbReference type="SFLD" id="SFLDG01067">
    <property type="entry name" value="SPASM/twitch_domain_containing"/>
    <property type="match status" value="1"/>
</dbReference>
<dbReference type="PROSITE" id="PS51918">
    <property type="entry name" value="RADICAL_SAM"/>
    <property type="match status" value="1"/>
</dbReference>
<evidence type="ECO:0000256" key="2">
    <source>
        <dbReference type="ARBA" id="ARBA00022485"/>
    </source>
</evidence>
<dbReference type="SUPFAM" id="SSF102114">
    <property type="entry name" value="Radical SAM enzymes"/>
    <property type="match status" value="1"/>
</dbReference>
<dbReference type="Pfam" id="PF13186">
    <property type="entry name" value="SPASM"/>
    <property type="match status" value="1"/>
</dbReference>
<dbReference type="EMBL" id="AECZ01000015">
    <property type="protein sequence ID" value="EFL50873.1"/>
    <property type="molecule type" value="Genomic_DNA"/>
</dbReference>
<dbReference type="CDD" id="cd01335">
    <property type="entry name" value="Radical_SAM"/>
    <property type="match status" value="1"/>
</dbReference>
<dbReference type="GO" id="GO:0003824">
    <property type="term" value="F:catalytic activity"/>
    <property type="evidence" value="ECO:0007669"/>
    <property type="project" value="InterPro"/>
</dbReference>
<dbReference type="SFLD" id="SFLDG01387">
    <property type="entry name" value="BtrN-like_SPASM_domain_contain"/>
    <property type="match status" value="1"/>
</dbReference>
<keyword evidence="9" id="KW-1185">Reference proteome</keyword>
<evidence type="ECO:0000313" key="9">
    <source>
        <dbReference type="Proteomes" id="UP000006250"/>
    </source>
</evidence>
<dbReference type="CDD" id="cd21109">
    <property type="entry name" value="SPASM"/>
    <property type="match status" value="1"/>
</dbReference>
<reference evidence="8 9" key="1">
    <citation type="submission" date="2010-08" db="EMBL/GenBank/DDBJ databases">
        <title>The draft genome of Desulfovibrio fructosovorans JJ.</title>
        <authorList>
            <consortium name="US DOE Joint Genome Institute (JGI-PGF)"/>
            <person name="Lucas S."/>
            <person name="Copeland A."/>
            <person name="Lapidus A."/>
            <person name="Cheng J.-F."/>
            <person name="Bruce D."/>
            <person name="Goodwin L."/>
            <person name="Pitluck S."/>
            <person name="Land M.L."/>
            <person name="Hauser L."/>
            <person name="Chang Y.-J."/>
            <person name="Jeffries C."/>
            <person name="Wall J.D."/>
            <person name="Stahl D.A."/>
            <person name="Arkin A.P."/>
            <person name="Dehal P."/>
            <person name="Stolyar S.M."/>
            <person name="Hazen T.C."/>
            <person name="Woyke T.J."/>
        </authorList>
    </citation>
    <scope>NUCLEOTIDE SEQUENCE [LARGE SCALE GENOMIC DNA]</scope>
    <source>
        <strain evidence="8 9">JJ</strain>
    </source>
</reference>
<dbReference type="InterPro" id="IPR023885">
    <property type="entry name" value="4Fe4S-binding_SPASM_dom"/>
</dbReference>
<gene>
    <name evidence="8" type="ORF">DesfrDRAFT_2449</name>
</gene>
<name>E1JXV0_SOLFR</name>
<keyword evidence="3" id="KW-0949">S-adenosyl-L-methionine</keyword>
<comment type="cofactor">
    <cofactor evidence="1">
        <name>[4Fe-4S] cluster</name>
        <dbReference type="ChEBI" id="CHEBI:49883"/>
    </cofactor>
</comment>
<sequence length="294" mass="33159">MSGIVLPSFPPYFMLETTRLCNAKCVHCPNKGIEKTTPFLSDALFEKIAMELGHHSQEITQVAIFINGEPLLDKKLPERIQRLKELGVPRVIFSTNGSLLDETAARRILEAGLDDLDITLNSMDAAKYEAIRVGLKHAVVVANIHNFLRLRDAIRPTCTVRVRTEAHPLLTKEDIDTWLAYWRRHVGPNDSVYAKKMHNWGNQMPEAVESSSQTSAPCPILWSTFNISTNGDVGICCLDYRPNHLLGNVGENTIEEIWHGEAYAAIREKHAIGRRDAVPMCRNCSIWDDDQKIF</sequence>
<dbReference type="InterPro" id="IPR050377">
    <property type="entry name" value="Radical_SAM_PqqE_MftC-like"/>
</dbReference>
<dbReference type="Gene3D" id="3.20.20.70">
    <property type="entry name" value="Aldolase class I"/>
    <property type="match status" value="1"/>
</dbReference>
<dbReference type="GO" id="GO:0046872">
    <property type="term" value="F:metal ion binding"/>
    <property type="evidence" value="ECO:0007669"/>
    <property type="project" value="UniProtKB-KW"/>
</dbReference>
<dbReference type="PANTHER" id="PTHR11228:SF7">
    <property type="entry name" value="PQQA PEPTIDE CYCLASE"/>
    <property type="match status" value="1"/>
</dbReference>
<dbReference type="Proteomes" id="UP000006250">
    <property type="component" value="Unassembled WGS sequence"/>
</dbReference>
<dbReference type="eggNOG" id="COG0535">
    <property type="taxonomic scope" value="Bacteria"/>
</dbReference>
<dbReference type="AlphaFoldDB" id="E1JXV0"/>
<proteinExistence type="predicted"/>
<keyword evidence="6" id="KW-0411">Iron-sulfur</keyword>